<gene>
    <name evidence="1" type="ORF">PACLA_8A057680</name>
</gene>
<dbReference type="AlphaFoldDB" id="A0A6S7FVL9"/>
<evidence type="ECO:0000313" key="1">
    <source>
        <dbReference type="EMBL" id="CAB3981463.1"/>
    </source>
</evidence>
<proteinExistence type="predicted"/>
<dbReference type="GO" id="GO:0070652">
    <property type="term" value="C:HAUS complex"/>
    <property type="evidence" value="ECO:0007669"/>
    <property type="project" value="InterPro"/>
</dbReference>
<dbReference type="GO" id="GO:0051225">
    <property type="term" value="P:spindle assembly"/>
    <property type="evidence" value="ECO:0007669"/>
    <property type="project" value="InterPro"/>
</dbReference>
<organism evidence="1 2">
    <name type="scientific">Paramuricea clavata</name>
    <name type="common">Red gorgonian</name>
    <name type="synonym">Violescent sea-whip</name>
    <dbReference type="NCBI Taxonomy" id="317549"/>
    <lineage>
        <taxon>Eukaryota</taxon>
        <taxon>Metazoa</taxon>
        <taxon>Cnidaria</taxon>
        <taxon>Anthozoa</taxon>
        <taxon>Octocorallia</taxon>
        <taxon>Malacalcyonacea</taxon>
        <taxon>Plexauridae</taxon>
        <taxon>Paramuricea</taxon>
    </lineage>
</organism>
<protein>
    <submittedName>
        <fullName evidence="1">AUGMIN subunit 5-like</fullName>
    </submittedName>
</protein>
<name>A0A6S7FVL9_PARCT</name>
<evidence type="ECO:0000313" key="2">
    <source>
        <dbReference type="Proteomes" id="UP001152795"/>
    </source>
</evidence>
<keyword evidence="2" id="KW-1185">Reference proteome</keyword>
<dbReference type="EMBL" id="CACRXK020000392">
    <property type="protein sequence ID" value="CAB3981463.1"/>
    <property type="molecule type" value="Genomic_DNA"/>
</dbReference>
<accession>A0A6S7FVL9</accession>
<dbReference type="GO" id="GO:0005813">
    <property type="term" value="C:centrosome"/>
    <property type="evidence" value="ECO:0007669"/>
    <property type="project" value="TreeGrafter"/>
</dbReference>
<dbReference type="PANTHER" id="PTHR28588:SF1">
    <property type="entry name" value="HAUS AUGMIN-LIKE COMPLEX SUBUNIT 5"/>
    <property type="match status" value="1"/>
</dbReference>
<reference evidence="1" key="1">
    <citation type="submission" date="2020-04" db="EMBL/GenBank/DDBJ databases">
        <authorList>
            <person name="Alioto T."/>
            <person name="Alioto T."/>
            <person name="Gomez Garrido J."/>
        </authorList>
    </citation>
    <scope>NUCLEOTIDE SEQUENCE</scope>
    <source>
        <strain evidence="1">A484AB</strain>
    </source>
</reference>
<dbReference type="Pfam" id="PF14817">
    <property type="entry name" value="HAUS5"/>
    <property type="match status" value="1"/>
</dbReference>
<dbReference type="Proteomes" id="UP001152795">
    <property type="component" value="Unassembled WGS sequence"/>
</dbReference>
<dbReference type="GO" id="GO:0007098">
    <property type="term" value="P:centrosome cycle"/>
    <property type="evidence" value="ECO:0007669"/>
    <property type="project" value="TreeGrafter"/>
</dbReference>
<comment type="caution">
    <text evidence="1">The sequence shown here is derived from an EMBL/GenBank/DDBJ whole genome shotgun (WGS) entry which is preliminary data.</text>
</comment>
<dbReference type="OrthoDB" id="2019614at2759"/>
<dbReference type="InterPro" id="IPR029131">
    <property type="entry name" value="HAUS5"/>
</dbReference>
<sequence length="624" mass="71620">MLETKVQTIKGNLKLSSLLHKRTSKGALKEEDTEHLNILKRIAELQSQIKQVEKDVHHPEREILRIERSLSDVDTKRRDLEKRCALLSSYSKQCLEKARVFDEFRRRIEGRISHYRDLRRKSSGENTYFVQKSSLSGVPSLSDQQCYVGLESACTRNVRETCEAIGSFLHVLHDAYIADENPTRGHNDKTKAHLWTSVETILSQHAAADIYGSLTRTALDSSSNLQELTSRIDVRKDAKELKFKYENSGQLSDTSSPRPLLVSVHQLIEEGQAAHLKKFINTEKSRNGVHKGQRLLQDFQQNMEARQKALYGNNEESLALAQTLYRTELELVASKATMEFIENEIKELEILRSTKQAQLDTLYGKYRQIQDFEKIVQAKQNMIHVLVKHNSDSKSKLDQQRSEILKYSQDTLCAHESQVKALSSGLSNSVSQEITSFVSLSLHRLLFSDFDSHGRIPVSQLSINRLNSCYSSNENHIVTSILEILDFPDYMASDRLLSKVVETKSEVMETKEHLKHSKTVSDSLSDIEGINTADDNHVEEVQNAVEEHEQMENEQILPKVQERFSKATKALSECIVSMETVNSWWEQPAQYLVPWETVDGMNMRQWKDQWTVMTTRLRQLQSLQ</sequence>
<dbReference type="PANTHER" id="PTHR28588">
    <property type="entry name" value="HAUS AUGMIN-LIKE COMPLEX SUBUNIT 5"/>
    <property type="match status" value="1"/>
</dbReference>